<keyword evidence="1 4" id="KW-0808">Transferase</keyword>
<dbReference type="Gene3D" id="3.40.630.30">
    <property type="match status" value="1"/>
</dbReference>
<evidence type="ECO:0000313" key="4">
    <source>
        <dbReference type="EMBL" id="CCH69389.1"/>
    </source>
</evidence>
<dbReference type="Proteomes" id="UP000013167">
    <property type="component" value="Unassembled WGS sequence"/>
</dbReference>
<dbReference type="Pfam" id="PF00583">
    <property type="entry name" value="Acetyltransf_1"/>
    <property type="match status" value="1"/>
</dbReference>
<name>N0E3B4_9MICO</name>
<dbReference type="AlphaFoldDB" id="N0E3B4"/>
<dbReference type="CDD" id="cd04301">
    <property type="entry name" value="NAT_SF"/>
    <property type="match status" value="1"/>
</dbReference>
<keyword evidence="5" id="KW-1185">Reference proteome</keyword>
<dbReference type="PROSITE" id="PS51186">
    <property type="entry name" value="GNAT"/>
    <property type="match status" value="2"/>
</dbReference>
<dbReference type="SUPFAM" id="SSF55729">
    <property type="entry name" value="Acyl-CoA N-acyltransferases (Nat)"/>
    <property type="match status" value="1"/>
</dbReference>
<dbReference type="InterPro" id="IPR016181">
    <property type="entry name" value="Acyl_CoA_acyltransferase"/>
</dbReference>
<sequence>MVNLVWSELSPDDLDGIRELARVCLAADGGLPTMAADPSVRRFYDHTNGLVGRDATGDIVAVGALVRDHGTHLTVTGLVDPSIRGAGVGEELLAWGRARNPLVPLHLTVENDSEASREFAHRTGLVRVFAEDIMRHDLGDIPVVPRDPALIAVPWGTDTRAAFHHVWRQSFGERPGFTDRDLDAWVAFVESDPEFLPADSRLLLDGGDAVAFVTVSRDWIEQLGVVPSRRGHGLGGHLMARSLTALRKLGRQEVWLAVAEENADAHRLYGSLGFVDVGVRARYVDATVAAD</sequence>
<dbReference type="GO" id="GO:0035447">
    <property type="term" value="F:mycothiol synthase activity"/>
    <property type="evidence" value="ECO:0007669"/>
    <property type="project" value="UniProtKB-EC"/>
</dbReference>
<protein>
    <submittedName>
        <fullName evidence="4">Putative Mycothiol acetyltransferase</fullName>
        <ecNumber evidence="4">2.3.1.189</ecNumber>
    </submittedName>
</protein>
<comment type="caution">
    <text evidence="4">The sequence shown here is derived from an EMBL/GenBank/DDBJ whole genome shotgun (WGS) entry which is preliminary data.</text>
</comment>
<dbReference type="eggNOG" id="COG0456">
    <property type="taxonomic scope" value="Bacteria"/>
</dbReference>
<accession>N0E3B4</accession>
<reference evidence="4 5" key="1">
    <citation type="journal article" date="2013" name="ISME J.">
        <title>A metabolic model for members of the genus Tetrasphaera involved in enhanced biological phosphorus removal.</title>
        <authorList>
            <person name="Kristiansen R."/>
            <person name="Nguyen H.T.T."/>
            <person name="Saunders A.M."/>
            <person name="Nielsen J.L."/>
            <person name="Wimmer R."/>
            <person name="Le V.Q."/>
            <person name="McIlroy S.J."/>
            <person name="Petrovski S."/>
            <person name="Seviour R.J."/>
            <person name="Calteau A."/>
            <person name="Nielsen K.L."/>
            <person name="Nielsen P.H."/>
        </authorList>
    </citation>
    <scope>NUCLEOTIDE SEQUENCE [LARGE SCALE GENOMIC DNA]</scope>
    <source>
        <strain evidence="4 5">Lp2</strain>
    </source>
</reference>
<dbReference type="HOGENOM" id="CLU_1000454_0_0_11"/>
<proteinExistence type="predicted"/>
<evidence type="ECO:0000256" key="2">
    <source>
        <dbReference type="ARBA" id="ARBA00023315"/>
    </source>
</evidence>
<dbReference type="EMBL" id="CAIZ01000067">
    <property type="protein sequence ID" value="CCH69389.1"/>
    <property type="molecule type" value="Genomic_DNA"/>
</dbReference>
<evidence type="ECO:0000259" key="3">
    <source>
        <dbReference type="PROSITE" id="PS51186"/>
    </source>
</evidence>
<gene>
    <name evidence="4" type="ORF">BN10_1590041</name>
</gene>
<dbReference type="InterPro" id="IPR050832">
    <property type="entry name" value="Bact_Acetyltransf"/>
</dbReference>
<feature type="domain" description="N-acetyltransferase" evidence="3">
    <location>
        <begin position="150"/>
        <end position="291"/>
    </location>
</feature>
<feature type="domain" description="N-acetyltransferase" evidence="3">
    <location>
        <begin position="4"/>
        <end position="148"/>
    </location>
</feature>
<dbReference type="STRING" id="1193181.BN10_1590041"/>
<dbReference type="PANTHER" id="PTHR43877">
    <property type="entry name" value="AMINOALKYLPHOSPHONATE N-ACETYLTRANSFERASE-RELATED-RELATED"/>
    <property type="match status" value="1"/>
</dbReference>
<dbReference type="OrthoDB" id="9799092at2"/>
<evidence type="ECO:0000256" key="1">
    <source>
        <dbReference type="ARBA" id="ARBA00022679"/>
    </source>
</evidence>
<dbReference type="EC" id="2.3.1.189" evidence="4"/>
<dbReference type="InterPro" id="IPR000182">
    <property type="entry name" value="GNAT_dom"/>
</dbReference>
<organism evidence="4 5">
    <name type="scientific">Phycicoccus elongatus Lp2</name>
    <dbReference type="NCBI Taxonomy" id="1193181"/>
    <lineage>
        <taxon>Bacteria</taxon>
        <taxon>Bacillati</taxon>
        <taxon>Actinomycetota</taxon>
        <taxon>Actinomycetes</taxon>
        <taxon>Micrococcales</taxon>
        <taxon>Intrasporangiaceae</taxon>
        <taxon>Phycicoccus</taxon>
    </lineage>
</organism>
<keyword evidence="2 4" id="KW-0012">Acyltransferase</keyword>
<dbReference type="RefSeq" id="WP_010852042.1">
    <property type="nucleotide sequence ID" value="NZ_HF570956.1"/>
</dbReference>
<evidence type="ECO:0000313" key="5">
    <source>
        <dbReference type="Proteomes" id="UP000013167"/>
    </source>
</evidence>